<accession>A0A562ICB2</accession>
<evidence type="ECO:0000313" key="2">
    <source>
        <dbReference type="Proteomes" id="UP000319825"/>
    </source>
</evidence>
<reference evidence="1 2" key="1">
    <citation type="submission" date="2019-07" db="EMBL/GenBank/DDBJ databases">
        <title>R&amp;d 2014.</title>
        <authorList>
            <person name="Klenk H.-P."/>
        </authorList>
    </citation>
    <scope>NUCLEOTIDE SEQUENCE [LARGE SCALE GENOMIC DNA]</scope>
    <source>
        <strain evidence="1 2">DSM 43868</strain>
    </source>
</reference>
<dbReference type="RefSeq" id="WP_344750670.1">
    <property type="nucleotide sequence ID" value="NZ_BAAATQ010000104.1"/>
</dbReference>
<organism evidence="1 2">
    <name type="scientific">Micromonospora olivasterospora</name>
    <dbReference type="NCBI Taxonomy" id="1880"/>
    <lineage>
        <taxon>Bacteria</taxon>
        <taxon>Bacillati</taxon>
        <taxon>Actinomycetota</taxon>
        <taxon>Actinomycetes</taxon>
        <taxon>Micromonosporales</taxon>
        <taxon>Micromonosporaceae</taxon>
        <taxon>Micromonospora</taxon>
    </lineage>
</organism>
<gene>
    <name evidence="1" type="ORF">JD77_03624</name>
</gene>
<evidence type="ECO:0000313" key="1">
    <source>
        <dbReference type="EMBL" id="TWH68627.1"/>
    </source>
</evidence>
<protein>
    <submittedName>
        <fullName evidence="1">Uncharacterized protein</fullName>
    </submittedName>
</protein>
<dbReference type="Proteomes" id="UP000319825">
    <property type="component" value="Unassembled WGS sequence"/>
</dbReference>
<proteinExistence type="predicted"/>
<comment type="caution">
    <text evidence="1">The sequence shown here is derived from an EMBL/GenBank/DDBJ whole genome shotgun (WGS) entry which is preliminary data.</text>
</comment>
<keyword evidence="2" id="KW-1185">Reference proteome</keyword>
<dbReference type="EMBL" id="VLKE01000001">
    <property type="protein sequence ID" value="TWH68627.1"/>
    <property type="molecule type" value="Genomic_DNA"/>
</dbReference>
<name>A0A562ICB2_MICOL</name>
<dbReference type="AlphaFoldDB" id="A0A562ICB2"/>
<sequence>MRMVYTSAPDDVFYPARERLLRKFDRWARKQRRPVDLFVVAELLEHRWSDGDGLLGRWQPEDLEEALLDWFPRKVTLPPDEWAAVLPTVGAFVDFLFEQDLADRHCAERQLLHGFLDKIAAPFEDAMADQTRYGLAKFWAMRMLAEGVDPTDQVAAERFIADLHAGRVAVNQALLNRVMANHLRAEDSDRHPPVPLVAVPDDDTLRGLAAESVVVRRLRELVRWLGDGRALTTTGRLRLADARELVALIDTGDVLDPVIGDRVFKTRSSDELYGLTVLVTWARAARVVRVVKGRLVPVKGAAKDLADPLALARRAFDGLFELGKTVCGEGWAESVLRWRFDDAVFAVLMALFVAPEPMPVDELRQLAYQVACEGLGFEPGTEEQERGWRQLADNDTDRLLDQHVRLGAVDKDGNLVVLTALGVGLLAGHLRAQGVAVPTVDQLLAETAEVVVATATGSPAETAAALMRGWCARNPAAASAELRALAERTDDPEHRRLALAYASDPQLEPGRSGL</sequence>